<name>A0A1H3Y5M8_9EURY</name>
<evidence type="ECO:0000256" key="1">
    <source>
        <dbReference type="SAM" id="MobiDB-lite"/>
    </source>
</evidence>
<proteinExistence type="predicted"/>
<protein>
    <submittedName>
        <fullName evidence="2">Uncharacterized protein</fullName>
    </submittedName>
</protein>
<feature type="region of interest" description="Disordered" evidence="1">
    <location>
        <begin position="25"/>
        <end position="63"/>
    </location>
</feature>
<gene>
    <name evidence="2" type="ORF">SAMN04488065_1650</name>
</gene>
<accession>A0A1H3Y5M8</accession>
<dbReference type="EMBL" id="FNQT01000002">
    <property type="protein sequence ID" value="SEA06361.1"/>
    <property type="molecule type" value="Genomic_DNA"/>
</dbReference>
<dbReference type="RefSeq" id="WP_092633804.1">
    <property type="nucleotide sequence ID" value="NZ_FNQT01000002.1"/>
</dbReference>
<sequence length="178" mass="18256">MRKWVIALGVVAVVAAAAVGLGGLGGGASDSGSGDDIESFPTETTTETAAGTGGDNVTTTQPAPSPAFAFTVDQMEECGRTCRDVTSTLTNDGDADASDVTVYTRIFAGNGTDGDVVWEGQERVGSLNASESHTTTKRVELSLSDAVAVESAGGWVTVQTTVQSEEKTITFTERRQAG</sequence>
<reference evidence="2 3" key="1">
    <citation type="submission" date="2016-10" db="EMBL/GenBank/DDBJ databases">
        <authorList>
            <person name="de Groot N.N."/>
        </authorList>
    </citation>
    <scope>NUCLEOTIDE SEQUENCE [LARGE SCALE GENOMIC DNA]</scope>
    <source>
        <strain evidence="2 3">CGMCC 1.8712</strain>
    </source>
</reference>
<dbReference type="OrthoDB" id="205469at2157"/>
<organism evidence="2 3">
    <name type="scientific">Haloplanus vescus</name>
    <dbReference type="NCBI Taxonomy" id="555874"/>
    <lineage>
        <taxon>Archaea</taxon>
        <taxon>Methanobacteriati</taxon>
        <taxon>Methanobacteriota</taxon>
        <taxon>Stenosarchaea group</taxon>
        <taxon>Halobacteria</taxon>
        <taxon>Halobacteriales</taxon>
        <taxon>Haloferacaceae</taxon>
        <taxon>Haloplanus</taxon>
    </lineage>
</organism>
<dbReference type="AlphaFoldDB" id="A0A1H3Y5M8"/>
<evidence type="ECO:0000313" key="2">
    <source>
        <dbReference type="EMBL" id="SEA06361.1"/>
    </source>
</evidence>
<dbReference type="Proteomes" id="UP000236755">
    <property type="component" value="Unassembled WGS sequence"/>
</dbReference>
<evidence type="ECO:0000313" key="3">
    <source>
        <dbReference type="Proteomes" id="UP000236755"/>
    </source>
</evidence>
<keyword evidence="3" id="KW-1185">Reference proteome</keyword>